<feature type="domain" description="Peptidase S8/S53" evidence="9">
    <location>
        <begin position="105"/>
        <end position="365"/>
    </location>
</feature>
<keyword evidence="2 7" id="KW-0645">Protease</keyword>
<keyword evidence="4 7" id="KW-0378">Hydrolase</keyword>
<dbReference type="InterPro" id="IPR023827">
    <property type="entry name" value="Peptidase_S8_Asp-AS"/>
</dbReference>
<gene>
    <name evidence="10" type="ORF">COT34_00535</name>
</gene>
<evidence type="ECO:0000256" key="4">
    <source>
        <dbReference type="ARBA" id="ARBA00022801"/>
    </source>
</evidence>
<dbReference type="GO" id="GO:0004252">
    <property type="term" value="F:serine-type endopeptidase activity"/>
    <property type="evidence" value="ECO:0007669"/>
    <property type="project" value="UniProtKB-UniRule"/>
</dbReference>
<dbReference type="Gene3D" id="3.40.50.200">
    <property type="entry name" value="Peptidase S8/S53 domain"/>
    <property type="match status" value="1"/>
</dbReference>
<dbReference type="AlphaFoldDB" id="A0A2M6T141"/>
<dbReference type="InterPro" id="IPR000209">
    <property type="entry name" value="Peptidase_S8/S53_dom"/>
</dbReference>
<evidence type="ECO:0000313" key="10">
    <source>
        <dbReference type="EMBL" id="PIS39039.1"/>
    </source>
</evidence>
<proteinExistence type="inferred from homology"/>
<dbReference type="GO" id="GO:0006508">
    <property type="term" value="P:proteolysis"/>
    <property type="evidence" value="ECO:0007669"/>
    <property type="project" value="UniProtKB-KW"/>
</dbReference>
<reference evidence="11" key="1">
    <citation type="submission" date="2017-09" db="EMBL/GenBank/DDBJ databases">
        <title>Depth-based differentiation of microbial function through sediment-hosted aquifers and enrichment of novel symbionts in the deep terrestrial subsurface.</title>
        <authorList>
            <person name="Probst A.J."/>
            <person name="Ladd B."/>
            <person name="Jarett J.K."/>
            <person name="Geller-Mcgrath D.E."/>
            <person name="Sieber C.M.K."/>
            <person name="Emerson J.B."/>
            <person name="Anantharaman K."/>
            <person name="Thomas B.C."/>
            <person name="Malmstrom R."/>
            <person name="Stieglmeier M."/>
            <person name="Klingl A."/>
            <person name="Woyke T."/>
            <person name="Ryan C.M."/>
            <person name="Banfield J.F."/>
        </authorList>
    </citation>
    <scope>NUCLEOTIDE SEQUENCE [LARGE SCALE GENOMIC DNA]</scope>
</reference>
<evidence type="ECO:0000256" key="2">
    <source>
        <dbReference type="ARBA" id="ARBA00022670"/>
    </source>
</evidence>
<feature type="active site" description="Charge relay system" evidence="6 7">
    <location>
        <position position="145"/>
    </location>
</feature>
<accession>A0A2M6T141</accession>
<dbReference type="Pfam" id="PF00082">
    <property type="entry name" value="Peptidase_S8"/>
    <property type="match status" value="1"/>
</dbReference>
<evidence type="ECO:0000256" key="8">
    <source>
        <dbReference type="RuleBase" id="RU003355"/>
    </source>
</evidence>
<evidence type="ECO:0000256" key="6">
    <source>
        <dbReference type="PIRSR" id="PIRSR615500-1"/>
    </source>
</evidence>
<feature type="active site" description="Charge relay system" evidence="6 7">
    <location>
        <position position="317"/>
    </location>
</feature>
<evidence type="ECO:0000256" key="3">
    <source>
        <dbReference type="ARBA" id="ARBA00022723"/>
    </source>
</evidence>
<name>A0A2M6T141_9BACT</name>
<comment type="caution">
    <text evidence="10">The sequence shown here is derived from an EMBL/GenBank/DDBJ whole genome shotgun (WGS) entry which is preliminary data.</text>
</comment>
<keyword evidence="3" id="KW-0479">Metal-binding</keyword>
<dbReference type="EMBL" id="PEYE01000010">
    <property type="protein sequence ID" value="PIS39039.1"/>
    <property type="molecule type" value="Genomic_DNA"/>
</dbReference>
<comment type="similarity">
    <text evidence="1 7 8">Belongs to the peptidase S8 family.</text>
</comment>
<evidence type="ECO:0000256" key="1">
    <source>
        <dbReference type="ARBA" id="ARBA00011073"/>
    </source>
</evidence>
<dbReference type="SUPFAM" id="SSF52743">
    <property type="entry name" value="Subtilisin-like"/>
    <property type="match status" value="1"/>
</dbReference>
<dbReference type="GO" id="GO:0046872">
    <property type="term" value="F:metal ion binding"/>
    <property type="evidence" value="ECO:0007669"/>
    <property type="project" value="UniProtKB-KW"/>
</dbReference>
<dbReference type="InterPro" id="IPR022398">
    <property type="entry name" value="Peptidase_S8_His-AS"/>
</dbReference>
<dbReference type="InterPro" id="IPR050131">
    <property type="entry name" value="Peptidase_S8_subtilisin-like"/>
</dbReference>
<feature type="active site" description="Charge relay system" evidence="6 7">
    <location>
        <position position="114"/>
    </location>
</feature>
<dbReference type="PROSITE" id="PS00136">
    <property type="entry name" value="SUBTILASE_ASP"/>
    <property type="match status" value="1"/>
</dbReference>
<dbReference type="InterPro" id="IPR023828">
    <property type="entry name" value="Peptidase_S8_Ser-AS"/>
</dbReference>
<dbReference type="PANTHER" id="PTHR43806">
    <property type="entry name" value="PEPTIDASE S8"/>
    <property type="match status" value="1"/>
</dbReference>
<dbReference type="InterPro" id="IPR036852">
    <property type="entry name" value="Peptidase_S8/S53_dom_sf"/>
</dbReference>
<evidence type="ECO:0000259" key="9">
    <source>
        <dbReference type="Pfam" id="PF00082"/>
    </source>
</evidence>
<evidence type="ECO:0000313" key="11">
    <source>
        <dbReference type="Proteomes" id="UP000229390"/>
    </source>
</evidence>
<protein>
    <recommendedName>
        <fullName evidence="9">Peptidase S8/S53 domain-containing protein</fullName>
    </recommendedName>
</protein>
<dbReference type="PANTHER" id="PTHR43806:SF11">
    <property type="entry name" value="CEREVISIN-RELATED"/>
    <property type="match status" value="1"/>
</dbReference>
<dbReference type="CDD" id="cd07477">
    <property type="entry name" value="Peptidases_S8_Subtilisin_subset"/>
    <property type="match status" value="1"/>
</dbReference>
<sequence length="603" mass="62884">MKKIVLLGITLAILVVTAGIVMASNGNGKGMARVMADTTSKIDKLTFKLRGCEIVHELSDATALKCPANIVSKLKVREDPVLHVMDMGANAQINADDVWALGYTGNGVTVAVLDTGIDTDHPELISSIAGGKGFSYAGYEDDHGHGTHVSGIITADGVGGTPLGFAKGAAPDAMVWMAKVCDASGSCYTTDIAAAIEYVVKGPDGIIGNGDEPAKIISISLGGGGTSRANCDTDYLAQKVNWAVDNGVTVAAAAGNTSGTVSSPGCASKAIAVGAVDKSDVRASWSGTGLALDIMAPGVSIYSTLPGNTYASWSGTSMATPHISATAALLRQVNPALTDAQIKDALYKTAKDLGATGWDKKYGWGRVDALSAVNYVKPPEPECTIDGDCNDGLYCNGAETCVSGVCKPGTLVDCSALSNQCNNGVCDEATDSCVAQPKADGTACDDGLYCNTGETCQVGVCTGGLARVCDDAKTCTTDSCSEEKDMCEYLWPTCGILDSCCGPECSSANDVDCPSAVLCWNGNNQYLYRNNGQASKFCKCASDTYGYKSYNYTLSRKTVFYYVDSKDNENWGVSSRSSNLPVYQVTCTDNKAYPTNIDYTYPK</sequence>
<evidence type="ECO:0000256" key="5">
    <source>
        <dbReference type="ARBA" id="ARBA00022825"/>
    </source>
</evidence>
<organism evidence="10 11">
    <name type="scientific">Candidatus Nealsonbacteria bacterium CG08_land_8_20_14_0_20_43_11</name>
    <dbReference type="NCBI Taxonomy" id="1974706"/>
    <lineage>
        <taxon>Bacteria</taxon>
        <taxon>Candidatus Nealsoniibacteriota</taxon>
    </lineage>
</organism>
<dbReference type="InterPro" id="IPR034202">
    <property type="entry name" value="Subtilisin_Carlsberg-like"/>
</dbReference>
<dbReference type="InterPro" id="IPR015500">
    <property type="entry name" value="Peptidase_S8_subtilisin-rel"/>
</dbReference>
<evidence type="ECO:0000256" key="7">
    <source>
        <dbReference type="PROSITE-ProRule" id="PRU01240"/>
    </source>
</evidence>
<keyword evidence="5 7" id="KW-0720">Serine protease</keyword>
<dbReference type="PROSITE" id="PS00138">
    <property type="entry name" value="SUBTILASE_SER"/>
    <property type="match status" value="1"/>
</dbReference>
<dbReference type="PROSITE" id="PS00137">
    <property type="entry name" value="SUBTILASE_HIS"/>
    <property type="match status" value="1"/>
</dbReference>
<dbReference type="PROSITE" id="PS51892">
    <property type="entry name" value="SUBTILASE"/>
    <property type="match status" value="1"/>
</dbReference>
<dbReference type="PRINTS" id="PR00723">
    <property type="entry name" value="SUBTILISIN"/>
</dbReference>
<dbReference type="Proteomes" id="UP000229390">
    <property type="component" value="Unassembled WGS sequence"/>
</dbReference>